<comment type="catalytic activity">
    <reaction evidence="15">
        <text>prostaglandin H2 = (12S)-hydroxy-(5Z,8E,10E)-heptadecatrienoate + malonaldehyde</text>
        <dbReference type="Rhea" id="RHEA:48644"/>
        <dbReference type="ChEBI" id="CHEBI:57405"/>
        <dbReference type="ChEBI" id="CHEBI:90694"/>
        <dbReference type="ChEBI" id="CHEBI:566274"/>
    </reaction>
    <physiologicalReaction direction="left-to-right" evidence="15">
        <dbReference type="Rhea" id="RHEA:48645"/>
    </physiologicalReaction>
</comment>
<keyword evidence="8" id="KW-0812">Transmembrane</keyword>
<comment type="subcellular location">
    <subcellularLocation>
        <location evidence="18">Endomembrane system</location>
        <topology evidence="18">Single-pass membrane protein</topology>
    </subcellularLocation>
</comment>
<keyword evidence="7" id="KW-0643">Prostaglandin biosynthesis</keyword>
<evidence type="ECO:0000313" key="21">
    <source>
        <dbReference type="Proteomes" id="UP000288716"/>
    </source>
</evidence>
<evidence type="ECO:0000256" key="12">
    <source>
        <dbReference type="ARBA" id="ARBA00023136"/>
    </source>
</evidence>
<evidence type="ECO:0000256" key="7">
    <source>
        <dbReference type="ARBA" id="ARBA00022585"/>
    </source>
</evidence>
<dbReference type="Proteomes" id="UP000288716">
    <property type="component" value="Unassembled WGS sequence"/>
</dbReference>
<dbReference type="SFLD" id="SFLDS00019">
    <property type="entry name" value="Glutathione_Transferase_(cytos"/>
    <property type="match status" value="1"/>
</dbReference>
<dbReference type="InterPro" id="IPR036249">
    <property type="entry name" value="Thioredoxin-like_sf"/>
</dbReference>
<dbReference type="EMBL" id="NCKV01003971">
    <property type="protein sequence ID" value="RWS25193.1"/>
    <property type="molecule type" value="Genomic_DNA"/>
</dbReference>
<dbReference type="InterPro" id="IPR004045">
    <property type="entry name" value="Glutathione_S-Trfase_N"/>
</dbReference>
<evidence type="ECO:0000256" key="8">
    <source>
        <dbReference type="ARBA" id="ARBA00022692"/>
    </source>
</evidence>
<keyword evidence="13" id="KW-0275">Fatty acid biosynthesis</keyword>
<dbReference type="AlphaFoldDB" id="A0A443SCC3"/>
<dbReference type="EC" id="5.3.99.3" evidence="3"/>
<dbReference type="GO" id="GO:0050220">
    <property type="term" value="F:prostaglandin-E synthase activity"/>
    <property type="evidence" value="ECO:0007669"/>
    <property type="project" value="UniProtKB-EC"/>
</dbReference>
<organism evidence="20 21">
    <name type="scientific">Leptotrombidium deliense</name>
    <dbReference type="NCBI Taxonomy" id="299467"/>
    <lineage>
        <taxon>Eukaryota</taxon>
        <taxon>Metazoa</taxon>
        <taxon>Ecdysozoa</taxon>
        <taxon>Arthropoda</taxon>
        <taxon>Chelicerata</taxon>
        <taxon>Arachnida</taxon>
        <taxon>Acari</taxon>
        <taxon>Acariformes</taxon>
        <taxon>Trombidiformes</taxon>
        <taxon>Prostigmata</taxon>
        <taxon>Anystina</taxon>
        <taxon>Parasitengona</taxon>
        <taxon>Trombiculoidea</taxon>
        <taxon>Trombiculidae</taxon>
        <taxon>Leptotrombidium</taxon>
    </lineage>
</organism>
<comment type="similarity">
    <text evidence="2">Belongs to the GST superfamily.</text>
</comment>
<evidence type="ECO:0000256" key="15">
    <source>
        <dbReference type="ARBA" id="ARBA00023930"/>
    </source>
</evidence>
<comment type="caution">
    <text evidence="20">The sequence shown here is derived from an EMBL/GenBank/DDBJ whole genome shotgun (WGS) entry which is preliminary data.</text>
</comment>
<dbReference type="SFLD" id="SFLDG01182">
    <property type="entry name" value="Prostaglandin_E_synthase_like"/>
    <property type="match status" value="1"/>
</dbReference>
<dbReference type="InterPro" id="IPR040079">
    <property type="entry name" value="Glutathione_S-Trfase"/>
</dbReference>
<accession>A0A443SCC3</accession>
<dbReference type="Gene3D" id="3.40.30.10">
    <property type="entry name" value="Glutaredoxin"/>
    <property type="match status" value="1"/>
</dbReference>
<sequence length="392" mass="45199">MEEKKYEIQCEEHQFNQNTRQVKTVQGLSSGSLLDKSVLKDVKISRYVSGPTKLPEMSLTLFQYQTCPFCCKVRAFLDYFGIPYNLVEVNPVLRSQIKFSKYRKVPFIILEKNGEKDLLQLNDSSVIISILGSFLLHNKNSNEDFKSLLKLYNNISVSNDGKVESQVINRYFLMLADTSSEKYKQIEANLNEERKWRQWADDVFVHTLSPNIYRSFGESLQSFKYFSEVGNWKEYFKTWERQLVIYAGASAMLFVGKKLKKKYGLKEDVRLSLYDESNVWLSAIGEQRKFLGGSKPNLADLTVYGMMSSIEGCDAFKDVLNHTNVGDCNMKGDKTPTVAEINSDLIVDYSRKYWSTKNVFDANVIDLIYNDEIKASGFNSRKIMVLEIMEIN</sequence>
<dbReference type="GO" id="GO:0005739">
    <property type="term" value="C:mitochondrion"/>
    <property type="evidence" value="ECO:0007669"/>
    <property type="project" value="TreeGrafter"/>
</dbReference>
<dbReference type="InterPro" id="IPR036282">
    <property type="entry name" value="Glutathione-S-Trfase_C_sf"/>
</dbReference>
<dbReference type="SUPFAM" id="SSF52833">
    <property type="entry name" value="Thioredoxin-like"/>
    <property type="match status" value="1"/>
</dbReference>
<dbReference type="SFLD" id="SFLDG01203">
    <property type="entry name" value="Prostaglandin_E_synthase_like1"/>
    <property type="match status" value="1"/>
</dbReference>
<evidence type="ECO:0000256" key="11">
    <source>
        <dbReference type="ARBA" id="ARBA00023098"/>
    </source>
</evidence>
<comment type="catalytic activity">
    <reaction evidence="16">
        <text>prostaglandin H2 = prostaglandin E2</text>
        <dbReference type="Rhea" id="RHEA:12893"/>
        <dbReference type="ChEBI" id="CHEBI:57405"/>
        <dbReference type="ChEBI" id="CHEBI:606564"/>
        <dbReference type="EC" id="5.3.99.3"/>
    </reaction>
    <physiologicalReaction direction="left-to-right" evidence="16">
        <dbReference type="Rhea" id="RHEA:12894"/>
    </physiologicalReaction>
</comment>
<dbReference type="PROSITE" id="PS00195">
    <property type="entry name" value="GLUTAREDOXIN_1"/>
    <property type="match status" value="1"/>
</dbReference>
<keyword evidence="11" id="KW-0443">Lipid metabolism</keyword>
<dbReference type="PROSITE" id="PS50404">
    <property type="entry name" value="GST_NTER"/>
    <property type="match status" value="1"/>
</dbReference>
<evidence type="ECO:0000256" key="9">
    <source>
        <dbReference type="ARBA" id="ARBA00022832"/>
    </source>
</evidence>
<dbReference type="Pfam" id="PF13417">
    <property type="entry name" value="GST_N_3"/>
    <property type="match status" value="1"/>
</dbReference>
<keyword evidence="21" id="KW-1185">Reference proteome</keyword>
<evidence type="ECO:0000256" key="3">
    <source>
        <dbReference type="ARBA" id="ARBA00012203"/>
    </source>
</evidence>
<dbReference type="VEuPathDB" id="VectorBase:LDEU006848"/>
<proteinExistence type="inferred from homology"/>
<evidence type="ECO:0000256" key="1">
    <source>
        <dbReference type="ARBA" id="ARBA00004702"/>
    </source>
</evidence>
<evidence type="ECO:0000256" key="18">
    <source>
        <dbReference type="ARBA" id="ARBA00037847"/>
    </source>
</evidence>
<evidence type="ECO:0000256" key="14">
    <source>
        <dbReference type="ARBA" id="ARBA00023235"/>
    </source>
</evidence>
<evidence type="ECO:0000259" key="19">
    <source>
        <dbReference type="PROSITE" id="PS50404"/>
    </source>
</evidence>
<dbReference type="InterPro" id="IPR034334">
    <property type="entry name" value="PGES2"/>
</dbReference>
<feature type="domain" description="GST N-terminal" evidence="19">
    <location>
        <begin position="57"/>
        <end position="139"/>
    </location>
</feature>
<dbReference type="GO" id="GO:0001516">
    <property type="term" value="P:prostaglandin biosynthetic process"/>
    <property type="evidence" value="ECO:0007669"/>
    <property type="project" value="UniProtKB-UniPathway"/>
</dbReference>
<dbReference type="PANTHER" id="PTHR12782">
    <property type="entry name" value="MICROSOMAL PROSTAGLANDIN E SYNTHASE-2"/>
    <property type="match status" value="1"/>
</dbReference>
<keyword evidence="10" id="KW-1133">Transmembrane helix</keyword>
<dbReference type="InterPro" id="IPR011767">
    <property type="entry name" value="GLR_AS"/>
</dbReference>
<dbReference type="CDD" id="cd03197">
    <property type="entry name" value="GST_C_mPGES2"/>
    <property type="match status" value="1"/>
</dbReference>
<dbReference type="Gene3D" id="1.20.1050.10">
    <property type="match status" value="1"/>
</dbReference>
<dbReference type="OrthoDB" id="423541at2759"/>
<evidence type="ECO:0000256" key="17">
    <source>
        <dbReference type="ARBA" id="ARBA00031041"/>
    </source>
</evidence>
<dbReference type="SUPFAM" id="SSF47616">
    <property type="entry name" value="GST C-terminal domain-like"/>
    <property type="match status" value="1"/>
</dbReference>
<dbReference type="PANTHER" id="PTHR12782:SF5">
    <property type="entry name" value="PROSTAGLANDIN E SYNTHASE 2"/>
    <property type="match status" value="1"/>
</dbReference>
<evidence type="ECO:0000256" key="10">
    <source>
        <dbReference type="ARBA" id="ARBA00022989"/>
    </source>
</evidence>
<evidence type="ECO:0000256" key="16">
    <source>
        <dbReference type="ARBA" id="ARBA00023931"/>
    </source>
</evidence>
<keyword evidence="6" id="KW-0444">Lipid biosynthesis</keyword>
<dbReference type="STRING" id="299467.A0A443SCC3"/>
<name>A0A443SCC3_9ACAR</name>
<reference evidence="20 21" key="1">
    <citation type="journal article" date="2018" name="Gigascience">
        <title>Genomes of trombidid mites reveal novel predicted allergens and laterally-transferred genes associated with secondary metabolism.</title>
        <authorList>
            <person name="Dong X."/>
            <person name="Chaisiri K."/>
            <person name="Xia D."/>
            <person name="Armstrong S.D."/>
            <person name="Fang Y."/>
            <person name="Donnelly M.J."/>
            <person name="Kadowaki T."/>
            <person name="McGarry J.W."/>
            <person name="Darby A.C."/>
            <person name="Makepeace B.L."/>
        </authorList>
    </citation>
    <scope>NUCLEOTIDE SEQUENCE [LARGE SCALE GENOMIC DNA]</scope>
    <source>
        <strain evidence="20">UoL-UT</strain>
    </source>
</reference>
<evidence type="ECO:0000313" key="20">
    <source>
        <dbReference type="EMBL" id="RWS25193.1"/>
    </source>
</evidence>
<keyword evidence="12" id="KW-0472">Membrane</keyword>
<gene>
    <name evidence="20" type="ORF">B4U80_02237</name>
</gene>
<dbReference type="GO" id="GO:0012505">
    <property type="term" value="C:endomembrane system"/>
    <property type="evidence" value="ECO:0007669"/>
    <property type="project" value="UniProtKB-SubCell"/>
</dbReference>
<evidence type="ECO:0000256" key="4">
    <source>
        <dbReference type="ARBA" id="ARBA00019474"/>
    </source>
</evidence>
<dbReference type="InterPro" id="IPR034335">
    <property type="entry name" value="PGES2_C"/>
</dbReference>
<dbReference type="UniPathway" id="UPA00662"/>
<protein>
    <recommendedName>
        <fullName evidence="4">Prostaglandin E synthase 2</fullName>
        <ecNumber evidence="3">5.3.99.3</ecNumber>
    </recommendedName>
    <alternativeName>
        <fullName evidence="17">Microsomal prostaglandin E synthase 2</fullName>
    </alternativeName>
</protein>
<keyword evidence="14" id="KW-0413">Isomerase</keyword>
<keyword evidence="5" id="KW-0644">Prostaglandin metabolism</keyword>
<dbReference type="PROSITE" id="PS51354">
    <property type="entry name" value="GLUTAREDOXIN_2"/>
    <property type="match status" value="1"/>
</dbReference>
<keyword evidence="9" id="KW-0276">Fatty acid metabolism</keyword>
<evidence type="ECO:0000256" key="5">
    <source>
        <dbReference type="ARBA" id="ARBA00022501"/>
    </source>
</evidence>
<comment type="pathway">
    <text evidence="1">Lipid metabolism; prostaglandin biosynthesis.</text>
</comment>
<evidence type="ECO:0000256" key="6">
    <source>
        <dbReference type="ARBA" id="ARBA00022516"/>
    </source>
</evidence>
<evidence type="ECO:0000256" key="2">
    <source>
        <dbReference type="ARBA" id="ARBA00007409"/>
    </source>
</evidence>
<evidence type="ECO:0000256" key="13">
    <source>
        <dbReference type="ARBA" id="ARBA00023160"/>
    </source>
</evidence>